<feature type="domain" description="Putative tail fiber protein gp53-like C-terminal" evidence="1">
    <location>
        <begin position="273"/>
        <end position="366"/>
    </location>
</feature>
<dbReference type="InterPro" id="IPR005068">
    <property type="entry name" value="Phage_lambda_Stf-r2"/>
</dbReference>
<evidence type="ECO:0000259" key="1">
    <source>
        <dbReference type="Pfam" id="PF21882"/>
    </source>
</evidence>
<accession>A0A3S9SMI5</accession>
<proteinExistence type="predicted"/>
<name>A0A3S9SMI5_EIKCO</name>
<dbReference type="Gene3D" id="2.60.40.3940">
    <property type="match status" value="1"/>
</dbReference>
<organism evidence="2 3">
    <name type="scientific">Eikenella corrodens</name>
    <dbReference type="NCBI Taxonomy" id="539"/>
    <lineage>
        <taxon>Bacteria</taxon>
        <taxon>Pseudomonadati</taxon>
        <taxon>Pseudomonadota</taxon>
        <taxon>Betaproteobacteria</taxon>
        <taxon>Neisseriales</taxon>
        <taxon>Neisseriaceae</taxon>
        <taxon>Eikenella</taxon>
    </lineage>
</organism>
<dbReference type="RefSeq" id="WP_126984151.1">
    <property type="nucleotide sequence ID" value="NZ_CP034670.1"/>
</dbReference>
<dbReference type="GO" id="GO:0046718">
    <property type="term" value="P:symbiont entry into host cell"/>
    <property type="evidence" value="ECO:0007669"/>
    <property type="project" value="InterPro"/>
</dbReference>
<reference evidence="2 3" key="1">
    <citation type="submission" date="2018-12" db="EMBL/GenBank/DDBJ databases">
        <title>Genome sequencing of Eikenella corrodens KCOM 3110 (= JS217).</title>
        <authorList>
            <person name="Koo J.-K."/>
            <person name="Park S.-N."/>
            <person name="Lim Y.K."/>
        </authorList>
    </citation>
    <scope>NUCLEOTIDE SEQUENCE [LARGE SCALE GENOMIC DNA]</scope>
    <source>
        <strain evidence="2 3">KCOM 3110</strain>
    </source>
</reference>
<gene>
    <name evidence="2" type="ORF">ELB75_12370</name>
</gene>
<dbReference type="InterPro" id="IPR054075">
    <property type="entry name" value="Gp53-like_C"/>
</dbReference>
<dbReference type="AlphaFoldDB" id="A0A3S9SMI5"/>
<dbReference type="Pfam" id="PF03406">
    <property type="entry name" value="Phage_fiber_2"/>
    <property type="match status" value="1"/>
</dbReference>
<dbReference type="OrthoDB" id="9810174at2"/>
<dbReference type="GO" id="GO:0019062">
    <property type="term" value="P:virion attachment to host cell"/>
    <property type="evidence" value="ECO:0007669"/>
    <property type="project" value="InterPro"/>
</dbReference>
<evidence type="ECO:0000313" key="2">
    <source>
        <dbReference type="EMBL" id="AZR60720.1"/>
    </source>
</evidence>
<evidence type="ECO:0000313" key="3">
    <source>
        <dbReference type="Proteomes" id="UP000282435"/>
    </source>
</evidence>
<sequence>MTIERESRRSDVYLGDGISRHLSFGFKVFLPTEIAVVLNENGVERTLSHGHGCTVSLNANQDVQPGGTVQLDTPLPIGSKAVVLSNVRPLQQVDLTNQGGFYPDVLNAVHDRLTMLIQQLMELQERTPQVPATDSIAGKELGRQIVELSRSLPEALRLLTSDEFKKLLALIKANPNLGGVELSSAVNSTREDVAATSKAVKIAYDKAVSAASSAGEAKDEAAAAKQAADGKAPASHTHTAAQISDWDTALAQSVSQAVAGAFPAQKADNGYLKLPNGLILQWGKVASGWPGEGPYTVTFPVAFPNKCLNTQVTVWSDGRKGSVNLDITIPVGTLKPTGFDAMFNAMAFQGSSAADLKGFYWFAIGY</sequence>
<protein>
    <recommendedName>
        <fullName evidence="1">Putative tail fiber protein gp53-like C-terminal domain-containing protein</fullName>
    </recommendedName>
</protein>
<dbReference type="EMBL" id="CP034670">
    <property type="protein sequence ID" value="AZR60720.1"/>
    <property type="molecule type" value="Genomic_DNA"/>
</dbReference>
<dbReference type="Proteomes" id="UP000282435">
    <property type="component" value="Chromosome"/>
</dbReference>
<dbReference type="Pfam" id="PF21882">
    <property type="entry name" value="Gp53-like_C"/>
    <property type="match status" value="1"/>
</dbReference>